<comment type="similarity">
    <text evidence="1">Belongs to the SF3B1 family.</text>
</comment>
<gene>
    <name evidence="5" type="ORF">NE237_004046</name>
</gene>
<evidence type="ECO:0000313" key="6">
    <source>
        <dbReference type="Proteomes" id="UP001141806"/>
    </source>
</evidence>
<dbReference type="SUPFAM" id="SSF48371">
    <property type="entry name" value="ARM repeat"/>
    <property type="match status" value="1"/>
</dbReference>
<dbReference type="OrthoDB" id="438939at2759"/>
<evidence type="ECO:0008006" key="7">
    <source>
        <dbReference type="Google" id="ProtNLM"/>
    </source>
</evidence>
<dbReference type="InterPro" id="IPR038737">
    <property type="entry name" value="SF3b_su1-like"/>
</dbReference>
<protein>
    <recommendedName>
        <fullName evidence="7">Splicing factor 3B subunit 1</fullName>
    </recommendedName>
</protein>
<keyword evidence="6" id="KW-1185">Reference proteome</keyword>
<organism evidence="5 6">
    <name type="scientific">Protea cynaroides</name>
    <dbReference type="NCBI Taxonomy" id="273540"/>
    <lineage>
        <taxon>Eukaryota</taxon>
        <taxon>Viridiplantae</taxon>
        <taxon>Streptophyta</taxon>
        <taxon>Embryophyta</taxon>
        <taxon>Tracheophyta</taxon>
        <taxon>Spermatophyta</taxon>
        <taxon>Magnoliopsida</taxon>
        <taxon>Proteales</taxon>
        <taxon>Proteaceae</taxon>
        <taxon>Protea</taxon>
    </lineage>
</organism>
<proteinExistence type="inferred from homology"/>
<keyword evidence="2" id="KW-0508">mRNA splicing</keyword>
<feature type="region of interest" description="Disordered" evidence="4">
    <location>
        <begin position="648"/>
        <end position="685"/>
    </location>
</feature>
<evidence type="ECO:0000256" key="3">
    <source>
        <dbReference type="PROSITE-ProRule" id="PRU00103"/>
    </source>
</evidence>
<feature type="region of interest" description="Disordered" evidence="4">
    <location>
        <begin position="88"/>
        <end position="140"/>
    </location>
</feature>
<dbReference type="GO" id="GO:0003729">
    <property type="term" value="F:mRNA binding"/>
    <property type="evidence" value="ECO:0007669"/>
    <property type="project" value="InterPro"/>
</dbReference>
<evidence type="ECO:0000256" key="2">
    <source>
        <dbReference type="ARBA" id="ARBA00022728"/>
    </source>
</evidence>
<dbReference type="InterPro" id="IPR011989">
    <property type="entry name" value="ARM-like"/>
</dbReference>
<feature type="repeat" description="HEAT" evidence="3">
    <location>
        <begin position="349"/>
        <end position="387"/>
    </location>
</feature>
<feature type="region of interest" description="Disordered" evidence="4">
    <location>
        <begin position="1"/>
        <end position="70"/>
    </location>
</feature>
<accession>A0A9Q0QT81</accession>
<dbReference type="Proteomes" id="UP001141806">
    <property type="component" value="Unassembled WGS sequence"/>
</dbReference>
<dbReference type="InterPro" id="IPR021133">
    <property type="entry name" value="HEAT_type_2"/>
</dbReference>
<dbReference type="InterPro" id="IPR016024">
    <property type="entry name" value="ARM-type_fold"/>
</dbReference>
<name>A0A9Q0QT81_9MAGN</name>
<evidence type="ECO:0000256" key="1">
    <source>
        <dbReference type="ARBA" id="ARBA00005754"/>
    </source>
</evidence>
<dbReference type="EMBL" id="JAMYWD010000005">
    <property type="protein sequence ID" value="KAJ4970947.1"/>
    <property type="molecule type" value="Genomic_DNA"/>
</dbReference>
<keyword evidence="2" id="KW-0507">mRNA processing</keyword>
<keyword evidence="2" id="KW-0747">Spliceosome</keyword>
<sequence>MAFIDGESSNTQEEKKKEEQQLASLTSITNDVDLYGEDENQENQEIQETIESEDVRERASHAVSESVLKEMPGGVDDVSVRAYADVTRKEVLERDKEEEERKALERERDARAALEPQIQKMNQEDQSLESETSSKKTESSAPLYAIQEENHGQQFNFPEEAPGELPFMESEGYKYFVALLNEENEEKLSPDQQRQREILNLLLMAKSGTPSPRKTTLTQLTDEVRELGELVRPLVSKFFAVLEPLLIIDEYTRARGREITSNLSKTEALAIIVAAIQSYMNSIDEAVRNTTAKDFNVIASALGIPAILPFLKSKCQSEESWKIRYTGITIVQQIAILIGRVVLPHLSSLVEIVKHGLNDENQNVRMMTALSLAALAEASAPNGIESFDLVLKPLWEGILSHHGVVLAAFLKAIGFIIPLMDAENASYHTKELMCILIREFQSPDEEMKRIVLKVVKQCVSTAVEADYICNEILPEFFRNFWVRRMALDRKNYRQVVDTTVEIAKKVGVTAIVERLVDDLKDKDEPYRRMVMETIGKVVTNLDDCDFVAEHLEVKLLRGIQYAFQEQTSYDEDDVILNGFAAVVYAIGYNIKPHLQTICGTIVWWGLMNNDSTMRQQAVKLVQKIAVVMRWCLEDRLLDYLNVLSFGCEEGENPEENPQEKENGSDSSVTPEENSEENGSDSSVTS</sequence>
<dbReference type="GO" id="GO:0005681">
    <property type="term" value="C:spliceosomal complex"/>
    <property type="evidence" value="ECO:0007669"/>
    <property type="project" value="UniProtKB-KW"/>
</dbReference>
<evidence type="ECO:0000256" key="4">
    <source>
        <dbReference type="SAM" id="MobiDB-lite"/>
    </source>
</evidence>
<evidence type="ECO:0000313" key="5">
    <source>
        <dbReference type="EMBL" id="KAJ4970947.1"/>
    </source>
</evidence>
<reference evidence="5" key="1">
    <citation type="journal article" date="2023" name="Plant J.">
        <title>The genome of the king protea, Protea cynaroides.</title>
        <authorList>
            <person name="Chang J."/>
            <person name="Duong T.A."/>
            <person name="Schoeman C."/>
            <person name="Ma X."/>
            <person name="Roodt D."/>
            <person name="Barker N."/>
            <person name="Li Z."/>
            <person name="Van de Peer Y."/>
            <person name="Mizrachi E."/>
        </authorList>
    </citation>
    <scope>NUCLEOTIDE SEQUENCE</scope>
    <source>
        <tissue evidence="5">Young leaves</tissue>
    </source>
</reference>
<dbReference type="PROSITE" id="PS50077">
    <property type="entry name" value="HEAT_REPEAT"/>
    <property type="match status" value="1"/>
</dbReference>
<dbReference type="PANTHER" id="PTHR12097">
    <property type="entry name" value="SPLICING FACTOR 3B, SUBUNIT 1-RELATED"/>
    <property type="match status" value="1"/>
</dbReference>
<feature type="compositionally biased region" description="Basic and acidic residues" evidence="4">
    <location>
        <begin position="88"/>
        <end position="112"/>
    </location>
</feature>
<dbReference type="AlphaFoldDB" id="A0A9Q0QT81"/>
<comment type="caution">
    <text evidence="5">The sequence shown here is derived from an EMBL/GenBank/DDBJ whole genome shotgun (WGS) entry which is preliminary data.</text>
</comment>
<dbReference type="GO" id="GO:0000245">
    <property type="term" value="P:spliceosomal complex assembly"/>
    <property type="evidence" value="ECO:0007669"/>
    <property type="project" value="InterPro"/>
</dbReference>
<dbReference type="Gene3D" id="1.25.10.10">
    <property type="entry name" value="Leucine-rich Repeat Variant"/>
    <property type="match status" value="1"/>
</dbReference>